<evidence type="ECO:0000256" key="8">
    <source>
        <dbReference type="ARBA" id="ARBA00023242"/>
    </source>
</evidence>
<dbReference type="SMART" id="SM00249">
    <property type="entry name" value="PHD"/>
    <property type="match status" value="3"/>
</dbReference>
<feature type="domain" description="Post-SET" evidence="14">
    <location>
        <begin position="1064"/>
        <end position="1080"/>
    </location>
</feature>
<keyword evidence="5 9" id="KW-0863">Zinc-finger</keyword>
<dbReference type="PROSITE" id="PS50868">
    <property type="entry name" value="POST_SET"/>
    <property type="match status" value="1"/>
</dbReference>
<dbReference type="EMBL" id="JAIVGD010000013">
    <property type="protein sequence ID" value="KAH0762264.1"/>
    <property type="molecule type" value="Genomic_DNA"/>
</dbReference>
<dbReference type="PROSITE" id="PS51805">
    <property type="entry name" value="EPHD"/>
    <property type="match status" value="1"/>
</dbReference>
<dbReference type="SUPFAM" id="SSF82199">
    <property type="entry name" value="SET domain"/>
    <property type="match status" value="1"/>
</dbReference>
<gene>
    <name evidence="16" type="ORF">KY290_018337</name>
</gene>
<dbReference type="InterPro" id="IPR001965">
    <property type="entry name" value="Znf_PHD"/>
</dbReference>
<dbReference type="Pfam" id="PF00628">
    <property type="entry name" value="PHD"/>
    <property type="match status" value="1"/>
</dbReference>
<evidence type="ECO:0000259" key="13">
    <source>
        <dbReference type="PROSITE" id="PS50812"/>
    </source>
</evidence>
<dbReference type="Pfam" id="PF00856">
    <property type="entry name" value="SET"/>
    <property type="match status" value="1"/>
</dbReference>
<dbReference type="SUPFAM" id="SSF57903">
    <property type="entry name" value="FYVE/PHD zinc finger"/>
    <property type="match status" value="2"/>
</dbReference>
<keyword evidence="4" id="KW-0479">Metal-binding</keyword>
<dbReference type="CDD" id="cd10518">
    <property type="entry name" value="SET_SETD1-like"/>
    <property type="match status" value="1"/>
</dbReference>
<dbReference type="SMART" id="SM00317">
    <property type="entry name" value="SET"/>
    <property type="match status" value="1"/>
</dbReference>
<dbReference type="Gene3D" id="3.30.40.10">
    <property type="entry name" value="Zinc/RING finger domain, C3HC4 (zinc finger)"/>
    <property type="match status" value="3"/>
</dbReference>
<proteinExistence type="predicted"/>
<dbReference type="InterPro" id="IPR050701">
    <property type="entry name" value="Histone_Mod_Regulator"/>
</dbReference>
<dbReference type="InterPro" id="IPR019786">
    <property type="entry name" value="Zinc_finger_PHD-type_CS"/>
</dbReference>
<dbReference type="CDD" id="cd15495">
    <property type="entry name" value="PHD_ATX3_4_5_like"/>
    <property type="match status" value="1"/>
</dbReference>
<feature type="domain" description="PHD-type" evidence="11">
    <location>
        <begin position="451"/>
        <end position="507"/>
    </location>
</feature>
<evidence type="ECO:0000256" key="10">
    <source>
        <dbReference type="SAM" id="MobiDB-lite"/>
    </source>
</evidence>
<dbReference type="InterPro" id="IPR013083">
    <property type="entry name" value="Znf_RING/FYVE/PHD"/>
</dbReference>
<feature type="domain" description="PWWP" evidence="13">
    <location>
        <begin position="257"/>
        <end position="326"/>
    </location>
</feature>
<dbReference type="InterPro" id="IPR019787">
    <property type="entry name" value="Znf_PHD-finger"/>
</dbReference>
<evidence type="ECO:0000256" key="5">
    <source>
        <dbReference type="ARBA" id="ARBA00022771"/>
    </source>
</evidence>
<dbReference type="PROSITE" id="PS50016">
    <property type="entry name" value="ZF_PHD_2"/>
    <property type="match status" value="1"/>
</dbReference>
<dbReference type="InterPro" id="IPR000313">
    <property type="entry name" value="PWWP_dom"/>
</dbReference>
<dbReference type="CDD" id="cd20143">
    <property type="entry name" value="PWWP_AtATX3-like"/>
    <property type="match status" value="1"/>
</dbReference>
<evidence type="ECO:0000256" key="9">
    <source>
        <dbReference type="PROSITE-ProRule" id="PRU00146"/>
    </source>
</evidence>
<dbReference type="InterPro" id="IPR025780">
    <property type="entry name" value="Hist-Lys_N-MeTrfase_ATX"/>
</dbReference>
<dbReference type="InterPro" id="IPR011011">
    <property type="entry name" value="Znf_FYVE_PHD"/>
</dbReference>
<feature type="compositionally biased region" description="Polar residues" evidence="10">
    <location>
        <begin position="91"/>
        <end position="100"/>
    </location>
</feature>
<feature type="region of interest" description="Disordered" evidence="10">
    <location>
        <begin position="87"/>
        <end position="108"/>
    </location>
</feature>
<dbReference type="PROSITE" id="PS51566">
    <property type="entry name" value="SAM_MT43_TRX_MLL"/>
    <property type="match status" value="1"/>
</dbReference>
<keyword evidence="6" id="KW-0862">Zinc</keyword>
<evidence type="ECO:0000313" key="17">
    <source>
        <dbReference type="Proteomes" id="UP000826656"/>
    </source>
</evidence>
<accession>A0ABQ7VF96</accession>
<feature type="domain" description="PHD-type" evidence="15">
    <location>
        <begin position="701"/>
        <end position="816"/>
    </location>
</feature>
<dbReference type="InterPro" id="IPR034732">
    <property type="entry name" value="EPHD"/>
</dbReference>
<dbReference type="InterPro" id="IPR001214">
    <property type="entry name" value="SET_dom"/>
</dbReference>
<protein>
    <recommendedName>
        <fullName evidence="18">Histone-lysine N-methyltransferase ATX4</fullName>
    </recommendedName>
</protein>
<dbReference type="PROSITE" id="PS50812">
    <property type="entry name" value="PWWP"/>
    <property type="match status" value="1"/>
</dbReference>
<evidence type="ECO:0000259" key="12">
    <source>
        <dbReference type="PROSITE" id="PS50280"/>
    </source>
</evidence>
<evidence type="ECO:0008006" key="18">
    <source>
        <dbReference type="Google" id="ProtNLM"/>
    </source>
</evidence>
<evidence type="ECO:0000256" key="2">
    <source>
        <dbReference type="ARBA" id="ARBA00022679"/>
    </source>
</evidence>
<dbReference type="Pfam" id="PF00855">
    <property type="entry name" value="PWWP"/>
    <property type="match status" value="1"/>
</dbReference>
<evidence type="ECO:0000259" key="14">
    <source>
        <dbReference type="PROSITE" id="PS50868"/>
    </source>
</evidence>
<feature type="domain" description="SET" evidence="12">
    <location>
        <begin position="938"/>
        <end position="1055"/>
    </location>
</feature>
<dbReference type="InterPro" id="IPR046341">
    <property type="entry name" value="SET_dom_sf"/>
</dbReference>
<dbReference type="InterPro" id="IPR042011">
    <property type="entry name" value="ATX3/4/5_PHD"/>
</dbReference>
<dbReference type="SUPFAM" id="SSF63748">
    <property type="entry name" value="Tudor/PWWP/MBT"/>
    <property type="match status" value="1"/>
</dbReference>
<dbReference type="PROSITE" id="PS01359">
    <property type="entry name" value="ZF_PHD_1"/>
    <property type="match status" value="1"/>
</dbReference>
<keyword evidence="7" id="KW-0156">Chromatin regulator</keyword>
<evidence type="ECO:0000256" key="6">
    <source>
        <dbReference type="ARBA" id="ARBA00022833"/>
    </source>
</evidence>
<keyword evidence="3" id="KW-0949">S-adenosyl-L-methionine</keyword>
<keyword evidence="8" id="KW-0539">Nucleus</keyword>
<dbReference type="PANTHER" id="PTHR13793:SF132">
    <property type="entry name" value="HISTONE-LYSINE N-METHYLTRANSFERASE ATX5"/>
    <property type="match status" value="1"/>
</dbReference>
<keyword evidence="2" id="KW-0808">Transferase</keyword>
<dbReference type="SMART" id="SM00508">
    <property type="entry name" value="PostSET"/>
    <property type="match status" value="1"/>
</dbReference>
<dbReference type="Gene3D" id="2.170.270.10">
    <property type="entry name" value="SET domain"/>
    <property type="match status" value="1"/>
</dbReference>
<evidence type="ECO:0000259" key="11">
    <source>
        <dbReference type="PROSITE" id="PS50016"/>
    </source>
</evidence>
<keyword evidence="17" id="KW-1185">Reference proteome</keyword>
<organism evidence="16 17">
    <name type="scientific">Solanum tuberosum</name>
    <name type="common">Potato</name>
    <dbReference type="NCBI Taxonomy" id="4113"/>
    <lineage>
        <taxon>Eukaryota</taxon>
        <taxon>Viridiplantae</taxon>
        <taxon>Streptophyta</taxon>
        <taxon>Embryophyta</taxon>
        <taxon>Tracheophyta</taxon>
        <taxon>Spermatophyta</taxon>
        <taxon>Magnoliopsida</taxon>
        <taxon>eudicotyledons</taxon>
        <taxon>Gunneridae</taxon>
        <taxon>Pentapetalae</taxon>
        <taxon>asterids</taxon>
        <taxon>lamiids</taxon>
        <taxon>Solanales</taxon>
        <taxon>Solanaceae</taxon>
        <taxon>Solanoideae</taxon>
        <taxon>Solaneae</taxon>
        <taxon>Solanum</taxon>
    </lineage>
</organism>
<dbReference type="Gene3D" id="2.30.30.140">
    <property type="match status" value="1"/>
</dbReference>
<feature type="region of interest" description="Disordered" evidence="10">
    <location>
        <begin position="1"/>
        <end position="31"/>
    </location>
</feature>
<sequence>MPSLKRCRVSDSGADDDDFSGNNNRKKRKSSSGYYPLHLLGEVAAGIIPFNGYRIQTILAAGGDGGAAAAAAASWCTEVSRCAGEAEMNSVPKQRSNPVNEASRPPLVRTSRGRVQVLPSRFNDSVLDNWKKEKSKTTVKESTLDPEFNPYREKGSLKNAKREIGTKKRVDDRVNYQCRVFSPNGTVEIGYNGSKRLDSRKYSTSRSTLTSLHERLRDADTLDGEFDEAIDLSGTDAMVKQEGGRRAYRLGLEGFNSGDIVWAISGRHCPAWPAIVLDSETQAPQQVLNYRVAGTVCVMFFGYSGNGTQRDYAWIRRGMLFPFQEHVDRFQGQTDLNDSTPADLRSAIEEAFLAENGVVEMLMVEINAAAGNLDYLRSLPRGVFEACDSNQDQECNSPSQARFKGLLKKKELDSCDACGSSLSSKPSRKLNDSTLRSHRLCTACARLKKSKHYCGVCKKIRNPSDSGTWVRCDGCKVWVHAQCDKISSRNLKELSTSDYYCPECRARFNFELSDSENMNSKAKNNKNDTQAVALPDKVSVICSDVEGIYFPRLHLVVCKCGYCGAQKQALSEWERHTGSKIKNWKTSVRVKGSLLPLEQWMLQMAEYHAQNVVSTKSVKRPSLKVRRQKLLSFLQEKYEPVYAKWTTERCAVCRWVEDWDYNKIIICIRCQIAVHQECYGARNVRDFTSWVCRSCETPEIERECCLCPVKGGALKPTDIQQLWVHITCAWFQPEVCFASDEKMEPAVGILRIPSNSFVKICVICKQIHGSCTQCCKCSTYYHAMCASRAGYRMELHCSEKNGKQVTRMVSYCAYHRAPNPDTVLIIQTPKGVFSARSLLQNNKRTGSRLISTSRLKLEEAPAAETEEIEPFSAAKCRVYNRLRDKGAGETAIAHHVRGPCHHSSSSMRSLSIIREVRGSKTFSTFRERLRELQRTENDRVCFGRSGIHRWGLFARRNIPEGEMVLEYRGEQVRRSVADLREARYRVEGKDCYLFKISEEVVVDATDKGNIARLINHSCMPNCYARIMSVGADESRIVLIAKANVAAGDELTYDYLFEPDECEDFKVPCLCKAPNCRKFMN</sequence>
<evidence type="ECO:0000313" key="16">
    <source>
        <dbReference type="EMBL" id="KAH0762264.1"/>
    </source>
</evidence>
<name>A0ABQ7VF96_SOLTU</name>
<evidence type="ECO:0000256" key="4">
    <source>
        <dbReference type="ARBA" id="ARBA00022723"/>
    </source>
</evidence>
<evidence type="ECO:0000256" key="1">
    <source>
        <dbReference type="ARBA" id="ARBA00022603"/>
    </source>
</evidence>
<evidence type="ECO:0000256" key="3">
    <source>
        <dbReference type="ARBA" id="ARBA00022691"/>
    </source>
</evidence>
<dbReference type="Pfam" id="PF13831">
    <property type="entry name" value="PHD_2"/>
    <property type="match status" value="1"/>
</dbReference>
<dbReference type="Pfam" id="PF13832">
    <property type="entry name" value="zf-HC5HC2H_2"/>
    <property type="match status" value="1"/>
</dbReference>
<reference evidence="16 17" key="1">
    <citation type="journal article" date="2021" name="bioRxiv">
        <title>Chromosome-scale and haplotype-resolved genome assembly of a tetraploid potato cultivar.</title>
        <authorList>
            <person name="Sun H."/>
            <person name="Jiao W.-B."/>
            <person name="Krause K."/>
            <person name="Campoy J.A."/>
            <person name="Goel M."/>
            <person name="Folz-Donahue K."/>
            <person name="Kukat C."/>
            <person name="Huettel B."/>
            <person name="Schneeberger K."/>
        </authorList>
    </citation>
    <scope>NUCLEOTIDE SEQUENCE [LARGE SCALE GENOMIC DNA]</scope>
    <source>
        <strain evidence="16">SolTubOtavaFocal</strain>
        <tissue evidence="16">Leaves</tissue>
    </source>
</reference>
<dbReference type="PROSITE" id="PS50280">
    <property type="entry name" value="SET"/>
    <property type="match status" value="1"/>
</dbReference>
<dbReference type="InterPro" id="IPR041955">
    <property type="entry name" value="ATX3/4/5_ePHD"/>
</dbReference>
<dbReference type="Proteomes" id="UP000826656">
    <property type="component" value="Unassembled WGS sequence"/>
</dbReference>
<evidence type="ECO:0000259" key="15">
    <source>
        <dbReference type="PROSITE" id="PS51805"/>
    </source>
</evidence>
<dbReference type="PANTHER" id="PTHR13793">
    <property type="entry name" value="PHD FINGER PROTEINS"/>
    <property type="match status" value="1"/>
</dbReference>
<dbReference type="InterPro" id="IPR003616">
    <property type="entry name" value="Post-SET_dom"/>
</dbReference>
<evidence type="ECO:0000256" key="7">
    <source>
        <dbReference type="ARBA" id="ARBA00022853"/>
    </source>
</evidence>
<dbReference type="CDD" id="cd15663">
    <property type="entry name" value="ePHD_ATX3_4_5_like"/>
    <property type="match status" value="1"/>
</dbReference>
<keyword evidence="1" id="KW-0489">Methyltransferase</keyword>
<comment type="caution">
    <text evidence="16">The sequence shown here is derived from an EMBL/GenBank/DDBJ whole genome shotgun (WGS) entry which is preliminary data.</text>
</comment>